<proteinExistence type="inferred from homology"/>
<feature type="active site" description="Charge relay system" evidence="5 6">
    <location>
        <position position="145"/>
    </location>
</feature>
<dbReference type="PIRSF" id="PIRSF037894">
    <property type="entry name" value="Subtilisin_rel_CspABC"/>
    <property type="match status" value="1"/>
</dbReference>
<dbReference type="InterPro" id="IPR017310">
    <property type="entry name" value="Pept_S8A_subtilisin_clostridia"/>
</dbReference>
<dbReference type="AlphaFoldDB" id="A0A174ZS16"/>
<keyword evidence="2 6" id="KW-0645">Protease</keyword>
<dbReference type="CDD" id="cd07478">
    <property type="entry name" value="Peptidases_S8_CspA-like"/>
    <property type="match status" value="1"/>
</dbReference>
<dbReference type="RefSeq" id="WP_055172628.1">
    <property type="nucleotide sequence ID" value="NZ_CZBX01000008.1"/>
</dbReference>
<feature type="domain" description="Peptidase S8/S53" evidence="8">
    <location>
        <begin position="136"/>
        <end position="324"/>
    </location>
</feature>
<evidence type="ECO:0000256" key="6">
    <source>
        <dbReference type="PROSITE-ProRule" id="PRU01240"/>
    </source>
</evidence>
<dbReference type="PROSITE" id="PS51892">
    <property type="entry name" value="SUBTILASE"/>
    <property type="match status" value="1"/>
</dbReference>
<dbReference type="PRINTS" id="PR00723">
    <property type="entry name" value="SUBTILISIN"/>
</dbReference>
<evidence type="ECO:0000256" key="5">
    <source>
        <dbReference type="PIRSR" id="PIRSR615500-1"/>
    </source>
</evidence>
<dbReference type="GO" id="GO:0006508">
    <property type="term" value="P:proteolysis"/>
    <property type="evidence" value="ECO:0007669"/>
    <property type="project" value="UniProtKB-KW"/>
</dbReference>
<feature type="active site" description="Charge relay system" evidence="5 6">
    <location>
        <position position="534"/>
    </location>
</feature>
<keyword evidence="4 6" id="KW-0720">Serine protease</keyword>
<dbReference type="EMBL" id="CZBX01000008">
    <property type="protein sequence ID" value="CUQ88822.1"/>
    <property type="molecule type" value="Genomic_DNA"/>
</dbReference>
<dbReference type="GO" id="GO:0004252">
    <property type="term" value="F:serine-type endopeptidase activity"/>
    <property type="evidence" value="ECO:0007669"/>
    <property type="project" value="UniProtKB-UniRule"/>
</dbReference>
<dbReference type="PANTHER" id="PTHR43806">
    <property type="entry name" value="PEPTIDASE S8"/>
    <property type="match status" value="1"/>
</dbReference>
<evidence type="ECO:0000256" key="7">
    <source>
        <dbReference type="RuleBase" id="RU003355"/>
    </source>
</evidence>
<dbReference type="InterPro" id="IPR022398">
    <property type="entry name" value="Peptidase_S8_His-AS"/>
</dbReference>
<name>A0A174ZS16_9FIRM</name>
<evidence type="ECO:0000313" key="11">
    <source>
        <dbReference type="Proteomes" id="UP000078383"/>
    </source>
</evidence>
<dbReference type="InterPro" id="IPR050131">
    <property type="entry name" value="Peptidase_S8_subtilisin-like"/>
</dbReference>
<dbReference type="Proteomes" id="UP000078383">
    <property type="component" value="Unassembled WGS sequence"/>
</dbReference>
<evidence type="ECO:0000256" key="2">
    <source>
        <dbReference type="ARBA" id="ARBA00022670"/>
    </source>
</evidence>
<evidence type="ECO:0000259" key="9">
    <source>
        <dbReference type="Pfam" id="PF18425"/>
    </source>
</evidence>
<dbReference type="SUPFAM" id="SSF52743">
    <property type="entry name" value="Subtilisin-like"/>
    <property type="match status" value="1"/>
</dbReference>
<comment type="similarity">
    <text evidence="1 6 7">Belongs to the peptidase S8 family.</text>
</comment>
<feature type="domain" description="Peptidase S8/S53" evidence="8">
    <location>
        <begin position="462"/>
        <end position="574"/>
    </location>
</feature>
<evidence type="ECO:0000313" key="10">
    <source>
        <dbReference type="EMBL" id="CUQ88822.1"/>
    </source>
</evidence>
<dbReference type="PROSITE" id="PS00137">
    <property type="entry name" value="SUBTILASE_HIS"/>
    <property type="match status" value="1"/>
</dbReference>
<evidence type="ECO:0000256" key="4">
    <source>
        <dbReference type="ARBA" id="ARBA00022825"/>
    </source>
</evidence>
<dbReference type="InterPro" id="IPR023827">
    <property type="entry name" value="Peptidase_S8_Asp-AS"/>
</dbReference>
<dbReference type="Pfam" id="PF18425">
    <property type="entry name" value="CspB_prodomain"/>
    <property type="match status" value="1"/>
</dbReference>
<dbReference type="Pfam" id="PF00082">
    <property type="entry name" value="Peptidase_S8"/>
    <property type="match status" value="2"/>
</dbReference>
<accession>A0A174ZS16</accession>
<dbReference type="Gene3D" id="3.30.70.2980">
    <property type="match status" value="1"/>
</dbReference>
<dbReference type="PANTHER" id="PTHR43806:SF11">
    <property type="entry name" value="CEREVISIN-RELATED"/>
    <property type="match status" value="1"/>
</dbReference>
<evidence type="ECO:0000256" key="3">
    <source>
        <dbReference type="ARBA" id="ARBA00022801"/>
    </source>
</evidence>
<gene>
    <name evidence="10" type="primary">isp</name>
    <name evidence="10" type="ORF">ERS852502_01842</name>
</gene>
<dbReference type="InterPro" id="IPR015500">
    <property type="entry name" value="Peptidase_S8_subtilisin-rel"/>
</dbReference>
<evidence type="ECO:0000259" key="8">
    <source>
        <dbReference type="Pfam" id="PF00082"/>
    </source>
</evidence>
<keyword evidence="3 6" id="KW-0378">Hydrolase</keyword>
<dbReference type="InterPro" id="IPR041365">
    <property type="entry name" value="CspB_prodomain"/>
</dbReference>
<evidence type="ECO:0000256" key="1">
    <source>
        <dbReference type="ARBA" id="ARBA00011073"/>
    </source>
</evidence>
<dbReference type="Gene3D" id="3.40.50.200">
    <property type="entry name" value="Peptidase S8/S53 domain"/>
    <property type="match status" value="1"/>
</dbReference>
<dbReference type="InterPro" id="IPR034045">
    <property type="entry name" value="Pep_S8_CspA-like"/>
</dbReference>
<sequence length="601" mass="66374">MSQKIENQLNLALSITEEERQKSESLDIGYDLEEKEWELIVKYSGTLERVRTRAVYVTELTGGYAIIQIKESQIKELAAFPEVEFIEKPKSLYFQIENGRRVSCIDEVQAAPFFSSIGQEGLEDNQQKKQSFPLLGKDVLIGIVDSGIDYENPDFRNADGTTRILALWDQTLQNGKPPQGYHIGTEFTSEQINEALRMGVREERYRIVPSRDTSGHGTAVAGIAAGNGRGSKNGKYRGAAPEAGLLIVKMGGAGETGFPRTTQLMRGVDYIVRKAEELKKPVAINISFGNTYGSHDGTSLLERYLNIVSERWKNVICVGSGNEGTTAGHAAGEYRKGMMTEVQLAVQQREKSFSLQIWKSYVDEVAITIVDPSGNHSGRLEEKEGTQRIQIGETELLVYYGEPKPYSIRQEIYISFLPRNEFVTAGVWKIQMMPGQVVDKLWQMWLPVQNALNIGTAFLKPDSSTTLTIPSTASLVITVAAYNALTFSYADFSGRGPTQIYEGENANKPDLAAPGVRVMAPVAGGGYAEFTGTSFATPFVTGSAALLMEWGIVKGNDPYLYGEKVKAYLRRGARQIPGYERWPNGKLGYGRLCIVQSIPGM</sequence>
<dbReference type="InterPro" id="IPR023828">
    <property type="entry name" value="Peptidase_S8_Ser-AS"/>
</dbReference>
<organism evidence="10 11">
    <name type="scientific">[Ruminococcus] torques</name>
    <dbReference type="NCBI Taxonomy" id="33039"/>
    <lineage>
        <taxon>Bacteria</taxon>
        <taxon>Bacillati</taxon>
        <taxon>Bacillota</taxon>
        <taxon>Clostridia</taxon>
        <taxon>Lachnospirales</taxon>
        <taxon>Lachnospiraceae</taxon>
        <taxon>Mediterraneibacter</taxon>
    </lineage>
</organism>
<dbReference type="InterPro" id="IPR036852">
    <property type="entry name" value="Peptidase_S8/S53_dom_sf"/>
</dbReference>
<dbReference type="OrthoDB" id="9762689at2"/>
<feature type="active site" description="Charge relay system" evidence="5 6">
    <location>
        <position position="216"/>
    </location>
</feature>
<dbReference type="InterPro" id="IPR000209">
    <property type="entry name" value="Peptidase_S8/S53_dom"/>
</dbReference>
<dbReference type="Gene3D" id="2.60.120.1290">
    <property type="match status" value="1"/>
</dbReference>
<feature type="domain" description="Csp protease B prodomain" evidence="9">
    <location>
        <begin position="3"/>
        <end position="90"/>
    </location>
</feature>
<dbReference type="PROSITE" id="PS00138">
    <property type="entry name" value="SUBTILASE_SER"/>
    <property type="match status" value="1"/>
</dbReference>
<protein>
    <submittedName>
        <fullName evidence="10">Major intracellular serine protease</fullName>
        <ecNumber evidence="10">3.4.21.-</ecNumber>
    </submittedName>
</protein>
<reference evidence="10 11" key="1">
    <citation type="submission" date="2015-09" db="EMBL/GenBank/DDBJ databases">
        <authorList>
            <consortium name="Pathogen Informatics"/>
        </authorList>
    </citation>
    <scope>NUCLEOTIDE SEQUENCE [LARGE SCALE GENOMIC DNA]</scope>
    <source>
        <strain evidence="10 11">2789STDY5834889</strain>
    </source>
</reference>
<dbReference type="EC" id="3.4.21.-" evidence="10"/>
<dbReference type="PROSITE" id="PS00136">
    <property type="entry name" value="SUBTILASE_ASP"/>
    <property type="match status" value="1"/>
</dbReference>